<dbReference type="Gene3D" id="3.30.2010.10">
    <property type="entry name" value="Metalloproteases ('zincins'), catalytic domain"/>
    <property type="match status" value="1"/>
</dbReference>
<reference evidence="2 3" key="1">
    <citation type="submission" date="2019-03" db="EMBL/GenBank/DDBJ databases">
        <title>The genome sequence of Nitrosococcus wardiae strain D1FHST reveals the archetypal metabolic capacity of ammonia-oxidizing Gammaproteobacteria.</title>
        <authorList>
            <person name="Wang L."/>
            <person name="Lim C.K."/>
            <person name="Hanson T.E."/>
            <person name="Dang H."/>
            <person name="Klotz M.G."/>
        </authorList>
    </citation>
    <scope>NUCLEOTIDE SEQUENCE [LARGE SCALE GENOMIC DNA]</scope>
    <source>
        <strain evidence="2 3">D1FHS</strain>
    </source>
</reference>
<dbReference type="InterPro" id="IPR002725">
    <property type="entry name" value="YgjP-like_metallopeptidase"/>
</dbReference>
<dbReference type="AlphaFoldDB" id="A0A4P7C383"/>
<dbReference type="PANTHER" id="PTHR30399">
    <property type="entry name" value="UNCHARACTERIZED PROTEIN YGJP"/>
    <property type="match status" value="1"/>
</dbReference>
<sequence length="241" mass="28542">MNTKRHFIEVSGLRVEVVRKAIKNLHLGVYPPVGRVRVAAPLRVDDEAVRLAVISKLGWIRRQQARFLEQPRQSPRQMVTGESHYFQGRRYRLHVVEENAAPRVQLKGNTALELYVRPGSDATKRRAILNEWYRRELKALVPNLIIQWEPVIGVQVAEWGVKKMKTKWGTCNIAARRVWLNLDLAKHPFRCLEYILVHEMVHLLERYHNDRFRHLMDQFLPSWRLRHEELNQGPLAHEHWD</sequence>
<evidence type="ECO:0000313" key="2">
    <source>
        <dbReference type="EMBL" id="QBQ56180.1"/>
    </source>
</evidence>
<protein>
    <submittedName>
        <fullName evidence="2">M48 family peptidase</fullName>
    </submittedName>
</protein>
<dbReference type="InterPro" id="IPR053136">
    <property type="entry name" value="UTP_pyrophosphatase-like"/>
</dbReference>
<accession>A0A4P7C383</accession>
<dbReference type="OrthoDB" id="9811177at2"/>
<keyword evidence="3" id="KW-1185">Reference proteome</keyword>
<evidence type="ECO:0000313" key="3">
    <source>
        <dbReference type="Proteomes" id="UP000294325"/>
    </source>
</evidence>
<feature type="domain" description="YgjP-like metallopeptidase" evidence="1">
    <location>
        <begin position="29"/>
        <end position="232"/>
    </location>
</feature>
<dbReference type="EMBL" id="CP038033">
    <property type="protein sequence ID" value="QBQ56180.1"/>
    <property type="molecule type" value="Genomic_DNA"/>
</dbReference>
<dbReference type="Proteomes" id="UP000294325">
    <property type="component" value="Chromosome"/>
</dbReference>
<dbReference type="Pfam" id="PF01863">
    <property type="entry name" value="YgjP-like"/>
    <property type="match status" value="1"/>
</dbReference>
<dbReference type="CDD" id="cd07344">
    <property type="entry name" value="M48_yhfN_like"/>
    <property type="match status" value="1"/>
</dbReference>
<organism evidence="2 3">
    <name type="scientific">Nitrosococcus wardiae</name>
    <dbReference type="NCBI Taxonomy" id="1814290"/>
    <lineage>
        <taxon>Bacteria</taxon>
        <taxon>Pseudomonadati</taxon>
        <taxon>Pseudomonadota</taxon>
        <taxon>Gammaproteobacteria</taxon>
        <taxon>Chromatiales</taxon>
        <taxon>Chromatiaceae</taxon>
        <taxon>Nitrosococcus</taxon>
    </lineage>
</organism>
<name>A0A4P7C383_9GAMM</name>
<dbReference type="RefSeq" id="WP_134359432.1">
    <property type="nucleotide sequence ID" value="NZ_CP038033.1"/>
</dbReference>
<dbReference type="KEGG" id="nwr:E3U44_17985"/>
<evidence type="ECO:0000259" key="1">
    <source>
        <dbReference type="Pfam" id="PF01863"/>
    </source>
</evidence>
<dbReference type="PANTHER" id="PTHR30399:SF1">
    <property type="entry name" value="UTP PYROPHOSPHATASE"/>
    <property type="match status" value="1"/>
</dbReference>
<proteinExistence type="predicted"/>
<gene>
    <name evidence="2" type="ORF">E3U44_17985</name>
</gene>